<evidence type="ECO:0000256" key="6">
    <source>
        <dbReference type="ARBA" id="ARBA00025448"/>
    </source>
</evidence>
<dbReference type="OrthoDB" id="9803224at2"/>
<protein>
    <recommendedName>
        <fullName evidence="4">Molybdopterin synthase catalytic subunit</fullName>
        <ecNumber evidence="3">2.8.1.12</ecNumber>
    </recommendedName>
    <alternativeName>
        <fullName evidence="10">MPT synthase subunit 2</fullName>
    </alternativeName>
    <alternativeName>
        <fullName evidence="8">Molybdenum cofactor biosynthesis protein E</fullName>
    </alternativeName>
    <alternativeName>
        <fullName evidence="9">Molybdopterin-converting factor large subunit</fullName>
    </alternativeName>
    <alternativeName>
        <fullName evidence="11">Molybdopterin-converting factor subunit 2</fullName>
    </alternativeName>
</protein>
<dbReference type="UniPathway" id="UPA00344"/>
<dbReference type="PANTHER" id="PTHR23404">
    <property type="entry name" value="MOLYBDOPTERIN SYNTHASE RELATED"/>
    <property type="match status" value="1"/>
</dbReference>
<dbReference type="Gene3D" id="3.90.1170.40">
    <property type="entry name" value="Molybdopterin biosynthesis MoaE subunit"/>
    <property type="match status" value="1"/>
</dbReference>
<reference evidence="14" key="1">
    <citation type="journal article" date="2011" name="J. Bacteriol.">
        <title>Genome sequences of eight morphologically diverse alphaproteobacteria.</title>
        <authorList>
            <consortium name="US DOE Joint Genome Institute"/>
            <person name="Brown P.J."/>
            <person name="Kysela D.T."/>
            <person name="Buechlein A."/>
            <person name="Hemmerich C."/>
            <person name="Brun Y.V."/>
        </authorList>
    </citation>
    <scope>NUCLEOTIDE SEQUENCE [LARGE SCALE GENOMIC DNA]</scope>
    <source>
        <strain evidence="14">ATCC 49814 / DSM 5838 / IFAM 1418</strain>
    </source>
</reference>
<evidence type="ECO:0000256" key="5">
    <source>
        <dbReference type="ARBA" id="ARBA00023150"/>
    </source>
</evidence>
<accession>C6XJL4</accession>
<evidence type="ECO:0000256" key="7">
    <source>
        <dbReference type="ARBA" id="ARBA00026066"/>
    </source>
</evidence>
<evidence type="ECO:0000256" key="2">
    <source>
        <dbReference type="ARBA" id="ARBA00005426"/>
    </source>
</evidence>
<keyword evidence="5" id="KW-0501">Molybdenum cofactor biosynthesis</keyword>
<dbReference type="GO" id="GO:0006777">
    <property type="term" value="P:Mo-molybdopterin cofactor biosynthetic process"/>
    <property type="evidence" value="ECO:0007669"/>
    <property type="project" value="UniProtKB-KW"/>
</dbReference>
<organism evidence="13 14">
    <name type="scientific">Hirschia baltica (strain ATCC 49814 / DSM 5838 / IFAM 1418)</name>
    <dbReference type="NCBI Taxonomy" id="582402"/>
    <lineage>
        <taxon>Bacteria</taxon>
        <taxon>Pseudomonadati</taxon>
        <taxon>Pseudomonadota</taxon>
        <taxon>Alphaproteobacteria</taxon>
        <taxon>Hyphomonadales</taxon>
        <taxon>Hyphomonadaceae</taxon>
        <taxon>Hirschia</taxon>
    </lineage>
</organism>
<evidence type="ECO:0000256" key="3">
    <source>
        <dbReference type="ARBA" id="ARBA00011950"/>
    </source>
</evidence>
<comment type="pathway">
    <text evidence="1">Cofactor biosynthesis; molybdopterin biosynthesis.</text>
</comment>
<evidence type="ECO:0000256" key="8">
    <source>
        <dbReference type="ARBA" id="ARBA00029745"/>
    </source>
</evidence>
<dbReference type="Pfam" id="PF02391">
    <property type="entry name" value="MoaE"/>
    <property type="match status" value="1"/>
</dbReference>
<evidence type="ECO:0000256" key="12">
    <source>
        <dbReference type="ARBA" id="ARBA00049878"/>
    </source>
</evidence>
<evidence type="ECO:0000256" key="9">
    <source>
        <dbReference type="ARBA" id="ARBA00030407"/>
    </source>
</evidence>
<sequence length="153" mass="17489">MSNVVKLTSNSIDCQAEELELWERTQDCGAVVSFKGIARPTTKQGEPLDFLVLQAHPSMTLKSMQKITHSANERFDVKHCQVVHRHGSIAPNETIVFVAVSSDHRREAFQAADYIMDRLKSEAVFWKREEGAFGRRWIEPTNRDTTDLARWSD</sequence>
<evidence type="ECO:0000256" key="4">
    <source>
        <dbReference type="ARBA" id="ARBA00013858"/>
    </source>
</evidence>
<dbReference type="EC" id="2.8.1.12" evidence="3"/>
<dbReference type="eggNOG" id="COG0314">
    <property type="taxonomic scope" value="Bacteria"/>
</dbReference>
<keyword evidence="14" id="KW-1185">Reference proteome</keyword>
<comment type="function">
    <text evidence="6">Converts molybdopterin precursor Z into molybdopterin. This requires the incorporation of two sulfur atoms into precursor Z to generate a dithiolene group. The sulfur is provided by MoaD.</text>
</comment>
<comment type="similarity">
    <text evidence="2">Belongs to the MoaE family.</text>
</comment>
<dbReference type="EMBL" id="CP001678">
    <property type="protein sequence ID" value="ACT59309.1"/>
    <property type="molecule type" value="Genomic_DNA"/>
</dbReference>
<name>C6XJL4_HIRBI</name>
<evidence type="ECO:0000256" key="1">
    <source>
        <dbReference type="ARBA" id="ARBA00005046"/>
    </source>
</evidence>
<dbReference type="GO" id="GO:0030366">
    <property type="term" value="F:molybdopterin synthase activity"/>
    <property type="evidence" value="ECO:0007669"/>
    <property type="project" value="UniProtKB-EC"/>
</dbReference>
<dbReference type="RefSeq" id="WP_015827459.1">
    <property type="nucleotide sequence ID" value="NC_012982.1"/>
</dbReference>
<dbReference type="KEGG" id="hba:Hbal_1621"/>
<comment type="catalytic activity">
    <reaction evidence="12">
        <text>2 [molybdopterin-synthase sulfur-carrier protein]-C-terminal-Gly-aminoethanethioate + cyclic pyranopterin phosphate + H2O = molybdopterin + 2 [molybdopterin-synthase sulfur-carrier protein]-C-terminal Gly-Gly + 2 H(+)</text>
        <dbReference type="Rhea" id="RHEA:26333"/>
        <dbReference type="Rhea" id="RHEA-COMP:12202"/>
        <dbReference type="Rhea" id="RHEA-COMP:19907"/>
        <dbReference type="ChEBI" id="CHEBI:15377"/>
        <dbReference type="ChEBI" id="CHEBI:15378"/>
        <dbReference type="ChEBI" id="CHEBI:58698"/>
        <dbReference type="ChEBI" id="CHEBI:59648"/>
        <dbReference type="ChEBI" id="CHEBI:90778"/>
        <dbReference type="ChEBI" id="CHEBI:232372"/>
        <dbReference type="EC" id="2.8.1.12"/>
    </reaction>
</comment>
<dbReference type="HOGENOM" id="CLU_089568_2_1_5"/>
<dbReference type="InterPro" id="IPR036563">
    <property type="entry name" value="MoaE_sf"/>
</dbReference>
<evidence type="ECO:0000256" key="11">
    <source>
        <dbReference type="ARBA" id="ARBA00032474"/>
    </source>
</evidence>
<evidence type="ECO:0000313" key="13">
    <source>
        <dbReference type="EMBL" id="ACT59309.1"/>
    </source>
</evidence>
<evidence type="ECO:0000256" key="10">
    <source>
        <dbReference type="ARBA" id="ARBA00030781"/>
    </source>
</evidence>
<dbReference type="AlphaFoldDB" id="C6XJL4"/>
<evidence type="ECO:0000313" key="14">
    <source>
        <dbReference type="Proteomes" id="UP000002745"/>
    </source>
</evidence>
<comment type="subunit">
    <text evidence="7">Heterotetramer of 2 MoaD subunits and 2 MoaE subunits. Also stable as homodimer. The enzyme changes between these two forms during catalysis.</text>
</comment>
<gene>
    <name evidence="13" type="ordered locus">Hbal_1621</name>
</gene>
<dbReference type="SUPFAM" id="SSF54690">
    <property type="entry name" value="Molybdopterin synthase subunit MoaE"/>
    <property type="match status" value="1"/>
</dbReference>
<dbReference type="STRING" id="582402.Hbal_1621"/>
<dbReference type="InterPro" id="IPR003448">
    <property type="entry name" value="Mopterin_biosynth_MoaE"/>
</dbReference>
<dbReference type="Proteomes" id="UP000002745">
    <property type="component" value="Chromosome"/>
</dbReference>
<dbReference type="CDD" id="cd00756">
    <property type="entry name" value="MoaE"/>
    <property type="match status" value="1"/>
</dbReference>
<proteinExistence type="inferred from homology"/>